<accession>A0A5E5R810</accession>
<reference evidence="2" key="1">
    <citation type="submission" date="2019-09" db="EMBL/GenBank/DDBJ databases">
        <authorList>
            <person name="Gross C."/>
            <person name="Bohn E."/>
        </authorList>
    </citation>
    <scope>NUCLEOTIDE SEQUENCE</scope>
    <source>
        <strain evidence="2">ID40</strain>
    </source>
</reference>
<organism evidence="2">
    <name type="scientific">Pseudomonas aeruginosa</name>
    <dbReference type="NCBI Taxonomy" id="287"/>
    <lineage>
        <taxon>Bacteria</taxon>
        <taxon>Pseudomonadati</taxon>
        <taxon>Pseudomonadota</taxon>
        <taxon>Gammaproteobacteria</taxon>
        <taxon>Pseudomonadales</taxon>
        <taxon>Pseudomonadaceae</taxon>
        <taxon>Pseudomonas</taxon>
    </lineage>
</organism>
<evidence type="ECO:0000256" key="1">
    <source>
        <dbReference type="SAM" id="MobiDB-lite"/>
    </source>
</evidence>
<feature type="compositionally biased region" description="Low complexity" evidence="1">
    <location>
        <begin position="221"/>
        <end position="235"/>
    </location>
</feature>
<dbReference type="EMBL" id="LR700248">
    <property type="protein sequence ID" value="VVH84077.1"/>
    <property type="molecule type" value="Genomic_DNA"/>
</dbReference>
<sequence length="235" mass="24991">MQQQQLVGQRQHRRLVGDQHQAAAVPAHRRDGLGQGSLTRLVEAGIGFVEHDQRRSPVQRAGQADALALAAGESGAAVAKARVVALRQAQHQVVHAGQARRRHHLLGIHLGEARDVLGDAAGEQLHVLGQVADVRPQCRRAPLPQVGAVQAHRAGQRLPGAHQQARQGRLAGTGRPDHAERFARFQGETEVLQQCLLASGAAAQNRSTRNAPRGAGSGMPRAAGGFSSSSRASRW</sequence>
<gene>
    <name evidence="2" type="ORF">TUEID40_05274</name>
</gene>
<name>A0A5E5R810_PSEAI</name>
<dbReference type="AlphaFoldDB" id="A0A5E5R810"/>
<feature type="region of interest" description="Disordered" evidence="1">
    <location>
        <begin position="154"/>
        <end position="175"/>
    </location>
</feature>
<feature type="region of interest" description="Disordered" evidence="1">
    <location>
        <begin position="1"/>
        <end position="32"/>
    </location>
</feature>
<feature type="region of interest" description="Disordered" evidence="1">
    <location>
        <begin position="201"/>
        <end position="235"/>
    </location>
</feature>
<dbReference type="AntiFam" id="ANF00095">
    <property type="entry name" value="Shadow ORF (opposite ABC transporters)"/>
</dbReference>
<evidence type="ECO:0000313" key="2">
    <source>
        <dbReference type="EMBL" id="VVH84077.1"/>
    </source>
</evidence>
<protein>
    <submittedName>
        <fullName evidence="2">Uncharacterized protein</fullName>
    </submittedName>
</protein>
<dbReference type="AntiFam" id="ANF00142">
    <property type="entry name" value="Shadow ORF (opposite yadG)"/>
</dbReference>
<proteinExistence type="predicted"/>